<feature type="compositionally biased region" description="Basic and acidic residues" evidence="6">
    <location>
        <begin position="317"/>
        <end position="332"/>
    </location>
</feature>
<evidence type="ECO:0000313" key="8">
    <source>
        <dbReference type="Proteomes" id="UP000008820"/>
    </source>
</evidence>
<dbReference type="Pfam" id="PF04500">
    <property type="entry name" value="FLYWCH"/>
    <property type="match status" value="1"/>
</dbReference>
<evidence type="ECO:0000256" key="3">
    <source>
        <dbReference type="ARBA" id="ARBA00022771"/>
    </source>
</evidence>
<dbReference type="Proteomes" id="UP000008820">
    <property type="component" value="Chromosome 1"/>
</dbReference>
<feature type="region of interest" description="Disordered" evidence="6">
    <location>
        <begin position="119"/>
        <end position="153"/>
    </location>
</feature>
<keyword evidence="8" id="KW-1185">Reference proteome</keyword>
<protein>
    <submittedName>
        <fullName evidence="7">Uncharacterized protein</fullName>
    </submittedName>
</protein>
<dbReference type="PANTHER" id="PTHR23110:SF92">
    <property type="entry name" value="MODIFIER OF MDG4"/>
    <property type="match status" value="1"/>
</dbReference>
<evidence type="ECO:0000256" key="1">
    <source>
        <dbReference type="ARBA" id="ARBA00004123"/>
    </source>
</evidence>
<evidence type="ECO:0000313" key="7">
    <source>
        <dbReference type="EnsemblMetazoa" id="AAEL010576-PAQ"/>
    </source>
</evidence>
<proteinExistence type="predicted"/>
<dbReference type="SUPFAM" id="SSF54695">
    <property type="entry name" value="POZ domain"/>
    <property type="match status" value="1"/>
</dbReference>
<dbReference type="AlphaFoldDB" id="A0A6I8TJB0"/>
<keyword evidence="4" id="KW-0862">Zinc</keyword>
<dbReference type="FunFam" id="3.30.710.10:FF:000036">
    <property type="entry name" value="Mod(Mdg4), isoform H"/>
    <property type="match status" value="1"/>
</dbReference>
<dbReference type="EnsemblMetazoa" id="AAEL010576-RAQ">
    <property type="protein sequence ID" value="AAEL010576-PAQ"/>
    <property type="gene ID" value="AAEL010576"/>
</dbReference>
<dbReference type="Gene3D" id="2.20.25.240">
    <property type="match status" value="1"/>
</dbReference>
<feature type="compositionally biased region" description="Polar residues" evidence="6">
    <location>
        <begin position="137"/>
        <end position="149"/>
    </location>
</feature>
<sequence>MADDEQFSLCWNNFNTNLSAGFHESLVRGDLVDVTLAAEGQLVKAHRLILSVCSPYFRKMFTQMPANQHAFIFLKDVSHSALKDLIQFMYCGEVNVKQDALPAFISTAEALQIKGLTETGESAPTHPSPAKEASHIPSASSTTIPSLASSPRAKPIVRSRIQSYKLDSDDGSDHEKIVQIQATSTPASVASASSSTATTQVSVPQQVQILQQQTPQAQKRTLQQRASITPQTTQIMKRAKLTDPLEASEPTQIQTVQIVKQIAPTPQPSVSSEPEYVEMPIETINPKAEPEYADDPSEVEAIDTEHEQEQSLAEQEAAEHDQAEDDSAHYVEDETYGDMSKYDETYFAEGDDAKAGASGFSESYAESGTGADQAAQDFYTDDELEVHAMLSNRGKVQLMIDGFAFSREKVRPHTIRWICNQAWVLNCKVRATSDKLTGKLVSVRGSHNHGVVSGRRKWGQCKVIKEQCERDPEQIVEPPRKGGRPKKKLRQL</sequence>
<feature type="region of interest" description="Disordered" evidence="6">
    <location>
        <begin position="303"/>
        <end position="335"/>
    </location>
</feature>
<dbReference type="CDD" id="cd18315">
    <property type="entry name" value="BTB_POZ_BAB-like"/>
    <property type="match status" value="1"/>
</dbReference>
<name>A0A6I8TJB0_AEDAE</name>
<gene>
    <name evidence="7" type="primary">5573536</name>
</gene>
<evidence type="ECO:0000256" key="4">
    <source>
        <dbReference type="ARBA" id="ARBA00022833"/>
    </source>
</evidence>
<accession>A0A6I8TJB0</accession>
<feature type="region of interest" description="Disordered" evidence="6">
    <location>
        <begin position="471"/>
        <end position="492"/>
    </location>
</feature>
<comment type="subcellular location">
    <subcellularLocation>
        <location evidence="1">Nucleus</location>
    </subcellularLocation>
</comment>
<feature type="compositionally biased region" description="Basic residues" evidence="6">
    <location>
        <begin position="481"/>
        <end position="492"/>
    </location>
</feature>
<dbReference type="GO" id="GO:0005634">
    <property type="term" value="C:nucleus"/>
    <property type="evidence" value="ECO:0007669"/>
    <property type="project" value="UniProtKB-SubCell"/>
</dbReference>
<dbReference type="Gene3D" id="3.30.710.10">
    <property type="entry name" value="Potassium Channel Kv1.1, Chain A"/>
    <property type="match status" value="1"/>
</dbReference>
<dbReference type="PROSITE" id="PS50097">
    <property type="entry name" value="BTB"/>
    <property type="match status" value="1"/>
</dbReference>
<dbReference type="OrthoDB" id="2311693at2759"/>
<organism evidence="7 8">
    <name type="scientific">Aedes aegypti</name>
    <name type="common">Yellowfever mosquito</name>
    <name type="synonym">Culex aegypti</name>
    <dbReference type="NCBI Taxonomy" id="7159"/>
    <lineage>
        <taxon>Eukaryota</taxon>
        <taxon>Metazoa</taxon>
        <taxon>Ecdysozoa</taxon>
        <taxon>Arthropoda</taxon>
        <taxon>Hexapoda</taxon>
        <taxon>Insecta</taxon>
        <taxon>Pterygota</taxon>
        <taxon>Neoptera</taxon>
        <taxon>Endopterygota</taxon>
        <taxon>Diptera</taxon>
        <taxon>Nematocera</taxon>
        <taxon>Culicoidea</taxon>
        <taxon>Culicidae</taxon>
        <taxon>Culicinae</taxon>
        <taxon>Aedini</taxon>
        <taxon>Aedes</taxon>
        <taxon>Stegomyia</taxon>
    </lineage>
</organism>
<reference evidence="7 8" key="1">
    <citation type="submission" date="2017-06" db="EMBL/GenBank/DDBJ databases">
        <title>Aedes aegypti genome working group (AGWG) sequencing and assembly.</title>
        <authorList>
            <consortium name="Aedes aegypti Genome Working Group (AGWG)"/>
            <person name="Matthews B.J."/>
        </authorList>
    </citation>
    <scope>NUCLEOTIDE SEQUENCE [LARGE SCALE GENOMIC DNA]</scope>
    <source>
        <strain evidence="7 8">LVP_AGWG</strain>
    </source>
</reference>
<keyword evidence="5" id="KW-0539">Nucleus</keyword>
<dbReference type="InterPro" id="IPR000210">
    <property type="entry name" value="BTB/POZ_dom"/>
</dbReference>
<dbReference type="GO" id="GO:0008270">
    <property type="term" value="F:zinc ion binding"/>
    <property type="evidence" value="ECO:0007669"/>
    <property type="project" value="UniProtKB-KW"/>
</dbReference>
<dbReference type="InterPro" id="IPR007588">
    <property type="entry name" value="Znf_FLYWCH"/>
</dbReference>
<reference evidence="7" key="2">
    <citation type="submission" date="2020-05" db="UniProtKB">
        <authorList>
            <consortium name="EnsemblMetazoa"/>
        </authorList>
    </citation>
    <scope>IDENTIFICATION</scope>
    <source>
        <strain evidence="7">LVP_AGWG</strain>
    </source>
</reference>
<evidence type="ECO:0000256" key="6">
    <source>
        <dbReference type="SAM" id="MobiDB-lite"/>
    </source>
</evidence>
<dbReference type="PANTHER" id="PTHR23110">
    <property type="entry name" value="BTB DOMAIN TRANSCRIPTION FACTOR"/>
    <property type="match status" value="1"/>
</dbReference>
<dbReference type="InterPro" id="IPR051095">
    <property type="entry name" value="Dros_DevTransReg"/>
</dbReference>
<evidence type="ECO:0000256" key="5">
    <source>
        <dbReference type="ARBA" id="ARBA00023242"/>
    </source>
</evidence>
<dbReference type="InterPro" id="IPR011333">
    <property type="entry name" value="SKP1/BTB/POZ_sf"/>
</dbReference>
<evidence type="ECO:0000256" key="2">
    <source>
        <dbReference type="ARBA" id="ARBA00022723"/>
    </source>
</evidence>
<dbReference type="SMART" id="SM00225">
    <property type="entry name" value="BTB"/>
    <property type="match status" value="1"/>
</dbReference>
<keyword evidence="2" id="KW-0479">Metal-binding</keyword>
<dbReference type="Pfam" id="PF00651">
    <property type="entry name" value="BTB"/>
    <property type="match status" value="1"/>
</dbReference>
<dbReference type="GO" id="GO:0006357">
    <property type="term" value="P:regulation of transcription by RNA polymerase II"/>
    <property type="evidence" value="ECO:0007669"/>
    <property type="project" value="TreeGrafter"/>
</dbReference>
<keyword evidence="3" id="KW-0863">Zinc-finger</keyword>